<accession>A0A521C521</accession>
<protein>
    <submittedName>
        <fullName evidence="2">Uncharacterized protein</fullName>
    </submittedName>
</protein>
<keyword evidence="1" id="KW-1133">Transmembrane helix</keyword>
<dbReference type="Proteomes" id="UP000319040">
    <property type="component" value="Unassembled WGS sequence"/>
</dbReference>
<feature type="transmembrane region" description="Helical" evidence="1">
    <location>
        <begin position="243"/>
        <end position="259"/>
    </location>
</feature>
<dbReference type="OrthoDB" id="1120593at2"/>
<feature type="transmembrane region" description="Helical" evidence="1">
    <location>
        <begin position="40"/>
        <end position="59"/>
    </location>
</feature>
<keyword evidence="1" id="KW-0472">Membrane</keyword>
<feature type="transmembrane region" description="Helical" evidence="1">
    <location>
        <begin position="343"/>
        <end position="362"/>
    </location>
</feature>
<dbReference type="RefSeq" id="WP_142532687.1">
    <property type="nucleotide sequence ID" value="NZ_FXTB01000002.1"/>
</dbReference>
<feature type="transmembrane region" description="Helical" evidence="1">
    <location>
        <begin position="271"/>
        <end position="287"/>
    </location>
</feature>
<feature type="transmembrane region" description="Helical" evidence="1">
    <location>
        <begin position="12"/>
        <end position="33"/>
    </location>
</feature>
<feature type="transmembrane region" description="Helical" evidence="1">
    <location>
        <begin position="217"/>
        <end position="237"/>
    </location>
</feature>
<evidence type="ECO:0000256" key="1">
    <source>
        <dbReference type="SAM" id="Phobius"/>
    </source>
</evidence>
<evidence type="ECO:0000313" key="3">
    <source>
        <dbReference type="Proteomes" id="UP000319040"/>
    </source>
</evidence>
<sequence length="397" mass="44386">MAKGSITVNDKWIKASVLAGLWAGIEIIAGSFLHNLRIPLSGTFLTLISIMLVIGFFQIWPKYGIIWRAGLITALMKSISPSAVILGPMVAIALEGFIMDFTIRIMGRNLTGYLMAGMFALVGALIHKTVRLFLMFGLDIFKIYEEMFLFATQKIGLINLGAARAVLSLFIGYAVLGAVAAFTGYVLGRQARKEQYNGVAKFTESEKHHWEQPVYELNYSTLFLGILVVVIPLLLYALGQLTLWPALILTLLWFVFIVWRYRFAINRLKKWLFWMQLLVILALAWFFGQTSGSGIEGRFTALAGGVVMILRALVVVTGFSALSTELRAPLMQQLFFRSGFRQLYLSVNHAFGILPLVMSNLASPGQFIKNPARSIALSLRHVDSWHQHMVRSIDSNK</sequence>
<feature type="transmembrane region" description="Helical" evidence="1">
    <location>
        <begin position="299"/>
        <end position="322"/>
    </location>
</feature>
<reference evidence="2 3" key="1">
    <citation type="submission" date="2017-05" db="EMBL/GenBank/DDBJ databases">
        <authorList>
            <person name="Varghese N."/>
            <person name="Submissions S."/>
        </authorList>
    </citation>
    <scope>NUCLEOTIDE SEQUENCE [LARGE SCALE GENOMIC DNA]</scope>
    <source>
        <strain evidence="2 3">DSM 27040</strain>
    </source>
</reference>
<proteinExistence type="predicted"/>
<keyword evidence="3" id="KW-1185">Reference proteome</keyword>
<feature type="transmembrane region" description="Helical" evidence="1">
    <location>
        <begin position="165"/>
        <end position="187"/>
    </location>
</feature>
<gene>
    <name evidence="2" type="ORF">SAMN06265379_102402</name>
</gene>
<keyword evidence="1" id="KW-0812">Transmembrane</keyword>
<feature type="transmembrane region" description="Helical" evidence="1">
    <location>
        <begin position="110"/>
        <end position="127"/>
    </location>
</feature>
<dbReference type="EMBL" id="FXTB01000002">
    <property type="protein sequence ID" value="SMO54435.1"/>
    <property type="molecule type" value="Genomic_DNA"/>
</dbReference>
<evidence type="ECO:0000313" key="2">
    <source>
        <dbReference type="EMBL" id="SMO54435.1"/>
    </source>
</evidence>
<feature type="transmembrane region" description="Helical" evidence="1">
    <location>
        <begin position="79"/>
        <end position="98"/>
    </location>
</feature>
<name>A0A521C521_SACCC</name>
<dbReference type="AlphaFoldDB" id="A0A521C521"/>
<organism evidence="2 3">
    <name type="scientific">Saccharicrinis carchari</name>
    <dbReference type="NCBI Taxonomy" id="1168039"/>
    <lineage>
        <taxon>Bacteria</taxon>
        <taxon>Pseudomonadati</taxon>
        <taxon>Bacteroidota</taxon>
        <taxon>Bacteroidia</taxon>
        <taxon>Marinilabiliales</taxon>
        <taxon>Marinilabiliaceae</taxon>
        <taxon>Saccharicrinis</taxon>
    </lineage>
</organism>